<dbReference type="InterPro" id="IPR006439">
    <property type="entry name" value="HAD-SF_hydro_IA"/>
</dbReference>
<dbReference type="PANTHER" id="PTHR43611">
    <property type="entry name" value="ALPHA-D-GLUCOSE 1-PHOSPHATE PHOSPHATASE"/>
    <property type="match status" value="1"/>
</dbReference>
<dbReference type="GeneID" id="91566847"/>
<dbReference type="InterPro" id="IPR036412">
    <property type="entry name" value="HAD-like_sf"/>
</dbReference>
<keyword evidence="1" id="KW-0378">Hydrolase</keyword>
<dbReference type="Proteomes" id="UP000028569">
    <property type="component" value="Chromosome"/>
</dbReference>
<evidence type="ECO:0000313" key="1">
    <source>
        <dbReference type="EMBL" id="AIC92304.1"/>
    </source>
</evidence>
<dbReference type="KEGG" id="bii:BINDI_1041"/>
<dbReference type="RefSeq" id="WP_051875712.1">
    <property type="nucleotide sequence ID" value="NZ_CP006018.1"/>
</dbReference>
<dbReference type="Pfam" id="PF00702">
    <property type="entry name" value="Hydrolase"/>
    <property type="match status" value="1"/>
</dbReference>
<dbReference type="HOGENOM" id="CLU_045011_9_1_11"/>
<dbReference type="AlphaFoldDB" id="A0A087VVE7"/>
<organism evidence="1 2">
    <name type="scientific">Bifidobacterium [indicum] DSM 20214 = LMG 11587</name>
    <dbReference type="NCBI Taxonomy" id="1341694"/>
    <lineage>
        <taxon>Bacteria</taxon>
        <taxon>Bacillati</taxon>
        <taxon>Actinomycetota</taxon>
        <taxon>Actinomycetes</taxon>
        <taxon>Bifidobacteriales</taxon>
        <taxon>Bifidobacteriaceae</taxon>
        <taxon>Bifidobacterium</taxon>
    </lineage>
</organism>
<proteinExistence type="predicted"/>
<dbReference type="PANTHER" id="PTHR43611:SF3">
    <property type="entry name" value="FLAVIN MONONUCLEOTIDE HYDROLASE 1, CHLOROPLATIC"/>
    <property type="match status" value="1"/>
</dbReference>
<dbReference type="NCBIfam" id="TIGR01509">
    <property type="entry name" value="HAD-SF-IA-v3"/>
    <property type="match status" value="1"/>
</dbReference>
<dbReference type="EMBL" id="CP006018">
    <property type="protein sequence ID" value="AIC92304.1"/>
    <property type="molecule type" value="Genomic_DNA"/>
</dbReference>
<keyword evidence="2" id="KW-1185">Reference proteome</keyword>
<name>A0A087VVE7_9BIFI</name>
<dbReference type="Gene3D" id="3.40.50.1000">
    <property type="entry name" value="HAD superfamily/HAD-like"/>
    <property type="match status" value="1"/>
</dbReference>
<dbReference type="SUPFAM" id="SSF56784">
    <property type="entry name" value="HAD-like"/>
    <property type="match status" value="1"/>
</dbReference>
<sequence>MGTQGEGIGGFQTDEEDGRIRHLLFSARGVLVDWNPRKALAGQYPQGVIDMVLDPCDEWGIWRYRTLMNLGWDEERALTDYESTHGPAVAWVFRLYLERFALTITGMQPGMDELLDGLHDQGFTLWGLSNTTRSHARLAERKLETLGLLDGALISAEEHVQMPDSLFFQLALRRFGISPTQAVFIGDSPDQVEAAESCGIRSILFKGADHLREEILKLS</sequence>
<reference evidence="1 2" key="1">
    <citation type="journal article" date="2014" name="Appl. Environ. Microbiol.">
        <title>Genomic encyclopedia of type strains of the genus Bifidobacterium.</title>
        <authorList>
            <person name="Milani C."/>
            <person name="Lugli G.A."/>
            <person name="Duranti S."/>
            <person name="Turroni F."/>
            <person name="Bottacini F."/>
            <person name="Mangifesta M."/>
            <person name="Sanchez B."/>
            <person name="Viappiani A."/>
            <person name="Mancabelli L."/>
            <person name="Taminiau B."/>
            <person name="Delcenserie V."/>
            <person name="Barrangou R."/>
            <person name="Margolles A."/>
            <person name="van Sinderen D."/>
            <person name="Ventura M."/>
        </authorList>
    </citation>
    <scope>NUCLEOTIDE SEQUENCE [LARGE SCALE GENOMIC DNA]</scope>
    <source>
        <strain evidence="1 2">LMG 11587</strain>
    </source>
</reference>
<dbReference type="OrthoDB" id="9797415at2"/>
<gene>
    <name evidence="1" type="ORF">BINDI_1041</name>
</gene>
<dbReference type="InterPro" id="IPR023214">
    <property type="entry name" value="HAD_sf"/>
</dbReference>
<protein>
    <submittedName>
        <fullName evidence="1">HAD superfamily hydrolase</fullName>
    </submittedName>
</protein>
<evidence type="ECO:0000313" key="2">
    <source>
        <dbReference type="Proteomes" id="UP000028569"/>
    </source>
</evidence>
<dbReference type="GO" id="GO:0016787">
    <property type="term" value="F:hydrolase activity"/>
    <property type="evidence" value="ECO:0007669"/>
    <property type="project" value="UniProtKB-KW"/>
</dbReference>
<accession>A0A087VVE7</accession>